<accession>A0A6G4A8L5</accession>
<name>A0A6G4A8L5_9ACTN</name>
<dbReference type="InterPro" id="IPR017871">
    <property type="entry name" value="ABC_transporter-like_CS"/>
</dbReference>
<dbReference type="Gene3D" id="3.40.50.300">
    <property type="entry name" value="P-loop containing nucleotide triphosphate hydrolases"/>
    <property type="match status" value="1"/>
</dbReference>
<keyword evidence="1" id="KW-0813">Transport</keyword>
<dbReference type="InterPro" id="IPR003593">
    <property type="entry name" value="AAA+_ATPase"/>
</dbReference>
<dbReference type="GO" id="GO:0005524">
    <property type="term" value="F:ATP binding"/>
    <property type="evidence" value="ECO:0007669"/>
    <property type="project" value="UniProtKB-KW"/>
</dbReference>
<dbReference type="InterPro" id="IPR003439">
    <property type="entry name" value="ABC_transporter-like_ATP-bd"/>
</dbReference>
<dbReference type="InterPro" id="IPR018449">
    <property type="entry name" value="NIL_domain"/>
</dbReference>
<dbReference type="Pfam" id="PF00005">
    <property type="entry name" value="ABC_tran"/>
    <property type="match status" value="1"/>
</dbReference>
<evidence type="ECO:0000256" key="6">
    <source>
        <dbReference type="ARBA" id="ARBA00022970"/>
    </source>
</evidence>
<dbReference type="SUPFAM" id="SSF55021">
    <property type="entry name" value="ACT-like"/>
    <property type="match status" value="1"/>
</dbReference>
<evidence type="ECO:0000256" key="4">
    <source>
        <dbReference type="ARBA" id="ARBA00022840"/>
    </source>
</evidence>
<keyword evidence="4 10" id="KW-0067">ATP-binding</keyword>
<dbReference type="SUPFAM" id="SSF52540">
    <property type="entry name" value="P-loop containing nucleoside triphosphate hydrolases"/>
    <property type="match status" value="1"/>
</dbReference>
<dbReference type="AlphaFoldDB" id="A0A6G4A8L5"/>
<evidence type="ECO:0000256" key="3">
    <source>
        <dbReference type="ARBA" id="ARBA00022741"/>
    </source>
</evidence>
<dbReference type="PROSITE" id="PS00211">
    <property type="entry name" value="ABC_TRANSPORTER_1"/>
    <property type="match status" value="1"/>
</dbReference>
<dbReference type="GO" id="GO:0006865">
    <property type="term" value="P:amino acid transport"/>
    <property type="evidence" value="ECO:0007669"/>
    <property type="project" value="UniProtKB-KW"/>
</dbReference>
<organism evidence="10 11">
    <name type="scientific">Streptomyces rhizosphaericus</name>
    <dbReference type="NCBI Taxonomy" id="114699"/>
    <lineage>
        <taxon>Bacteria</taxon>
        <taxon>Bacillati</taxon>
        <taxon>Actinomycetota</taxon>
        <taxon>Actinomycetes</taxon>
        <taxon>Kitasatosporales</taxon>
        <taxon>Streptomycetaceae</taxon>
        <taxon>Streptomyces</taxon>
        <taxon>Streptomyces violaceusniger group</taxon>
    </lineage>
</organism>
<evidence type="ECO:0000256" key="2">
    <source>
        <dbReference type="ARBA" id="ARBA00022475"/>
    </source>
</evidence>
<evidence type="ECO:0000259" key="9">
    <source>
        <dbReference type="PROSITE" id="PS50893"/>
    </source>
</evidence>
<sequence>MARPPAPSPERRGVHTVIRVEKLHKTFGTGTRARPVLHEVDLNIAQGTIGAVVGPSGAGKSTLARCVNLLERPTSGRVWVAGTDVTDLPERDLRHARRVIGTVFQSANLLRRRTAAQNVAMPLRYLGVTAREEKRRVAELLERVGLTDRADDYPAQLSGGQRQRVGIARALALRPKVLLSDEATSGLDPAATRSVLALLRELRTDLDLAILLITHEMEVVREVADTAALLREGRVVESGPVHQLVADPHSALGNALLPDRPVSSDRRGLGTWRLTYQGHAVPTDWLTRLGADHGLEVHLLSATVEEIAGRAAGRATVAVGHDRADELTAALDGWGIHAEPLPPDRNAPAEEPEPSEPASEAAAETVEEAVV</sequence>
<evidence type="ECO:0000256" key="1">
    <source>
        <dbReference type="ARBA" id="ARBA00022448"/>
    </source>
</evidence>
<gene>
    <name evidence="10" type="ORF">G4H13_01155</name>
</gene>
<feature type="domain" description="ABC transporter" evidence="9">
    <location>
        <begin position="18"/>
        <end position="257"/>
    </location>
</feature>
<evidence type="ECO:0000256" key="8">
    <source>
        <dbReference type="SAM" id="MobiDB-lite"/>
    </source>
</evidence>
<keyword evidence="3" id="KW-0547">Nucleotide-binding</keyword>
<keyword evidence="5" id="KW-1278">Translocase</keyword>
<dbReference type="PANTHER" id="PTHR43166:SF30">
    <property type="entry name" value="METHIONINE IMPORT ATP-BINDING PROTEIN METN"/>
    <property type="match status" value="1"/>
</dbReference>
<evidence type="ECO:0000256" key="7">
    <source>
        <dbReference type="ARBA" id="ARBA00023136"/>
    </source>
</evidence>
<dbReference type="InterPro" id="IPR050086">
    <property type="entry name" value="MetN_ABC_transporter-like"/>
</dbReference>
<evidence type="ECO:0000313" key="11">
    <source>
        <dbReference type="Proteomes" id="UP000476310"/>
    </source>
</evidence>
<dbReference type="PANTHER" id="PTHR43166">
    <property type="entry name" value="AMINO ACID IMPORT ATP-BINDING PROTEIN"/>
    <property type="match status" value="1"/>
</dbReference>
<dbReference type="PROSITE" id="PS50893">
    <property type="entry name" value="ABC_TRANSPORTER_2"/>
    <property type="match status" value="1"/>
</dbReference>
<keyword evidence="6" id="KW-0029">Amino-acid transport</keyword>
<dbReference type="SMART" id="SM00382">
    <property type="entry name" value="AAA"/>
    <property type="match status" value="1"/>
</dbReference>
<keyword evidence="2" id="KW-1003">Cell membrane</keyword>
<dbReference type="EMBL" id="JAAIKT010000001">
    <property type="protein sequence ID" value="NEW69051.1"/>
    <property type="molecule type" value="Genomic_DNA"/>
</dbReference>
<dbReference type="Gene3D" id="3.30.70.260">
    <property type="match status" value="1"/>
</dbReference>
<proteinExistence type="predicted"/>
<evidence type="ECO:0000313" key="10">
    <source>
        <dbReference type="EMBL" id="NEW69051.1"/>
    </source>
</evidence>
<feature type="region of interest" description="Disordered" evidence="8">
    <location>
        <begin position="335"/>
        <end position="371"/>
    </location>
</feature>
<dbReference type="Proteomes" id="UP000476310">
    <property type="component" value="Unassembled WGS sequence"/>
</dbReference>
<dbReference type="InterPro" id="IPR045865">
    <property type="entry name" value="ACT-like_dom_sf"/>
</dbReference>
<dbReference type="GO" id="GO:0016887">
    <property type="term" value="F:ATP hydrolysis activity"/>
    <property type="evidence" value="ECO:0007669"/>
    <property type="project" value="InterPro"/>
</dbReference>
<evidence type="ECO:0000256" key="5">
    <source>
        <dbReference type="ARBA" id="ARBA00022967"/>
    </source>
</evidence>
<protein>
    <submittedName>
        <fullName evidence="10">ATP-binding cassette domain-containing protein</fullName>
    </submittedName>
</protein>
<keyword evidence="11" id="KW-1185">Reference proteome</keyword>
<comment type="caution">
    <text evidence="10">The sequence shown here is derived from an EMBL/GenBank/DDBJ whole genome shotgun (WGS) entry which is preliminary data.</text>
</comment>
<dbReference type="Pfam" id="PF09383">
    <property type="entry name" value="NIL"/>
    <property type="match status" value="1"/>
</dbReference>
<keyword evidence="7" id="KW-0472">Membrane</keyword>
<reference evidence="10" key="1">
    <citation type="submission" date="2020-02" db="EMBL/GenBank/DDBJ databases">
        <title>A new Streptomyces sp. for controlling soil-borne diseases.</title>
        <authorList>
            <person name="Li X."/>
            <person name="Tian Y."/>
            <person name="Gao K."/>
        </authorList>
    </citation>
    <scope>NUCLEOTIDE SEQUENCE [LARGE SCALE GENOMIC DNA]</scope>
    <source>
        <strain evidence="10">0250</strain>
    </source>
</reference>
<dbReference type="InterPro" id="IPR027417">
    <property type="entry name" value="P-loop_NTPase"/>
</dbReference>